<organism evidence="1 2">
    <name type="scientific">Phytophthora megakarya</name>
    <dbReference type="NCBI Taxonomy" id="4795"/>
    <lineage>
        <taxon>Eukaryota</taxon>
        <taxon>Sar</taxon>
        <taxon>Stramenopiles</taxon>
        <taxon>Oomycota</taxon>
        <taxon>Peronosporomycetes</taxon>
        <taxon>Peronosporales</taxon>
        <taxon>Peronosporaceae</taxon>
        <taxon>Phytophthora</taxon>
    </lineage>
</organism>
<dbReference type="OrthoDB" id="127942at2759"/>
<proteinExistence type="predicted"/>
<dbReference type="AlphaFoldDB" id="A0A225UI64"/>
<gene>
    <name evidence="1" type="ORF">PHMEG_00038257</name>
</gene>
<evidence type="ECO:0000313" key="2">
    <source>
        <dbReference type="Proteomes" id="UP000198211"/>
    </source>
</evidence>
<name>A0A225UI64_9STRA</name>
<dbReference type="EMBL" id="NBNE01017618">
    <property type="protein sequence ID" value="OWY92653.1"/>
    <property type="molecule type" value="Genomic_DNA"/>
</dbReference>
<keyword evidence="2" id="KW-1185">Reference proteome</keyword>
<comment type="caution">
    <text evidence="1">The sequence shown here is derived from an EMBL/GenBank/DDBJ whole genome shotgun (WGS) entry which is preliminary data.</text>
</comment>
<accession>A0A225UI64</accession>
<evidence type="ECO:0000313" key="1">
    <source>
        <dbReference type="EMBL" id="OWY92653.1"/>
    </source>
</evidence>
<protein>
    <submittedName>
        <fullName evidence="1">Uncharacterized protein</fullName>
    </submittedName>
</protein>
<sequence length="69" mass="7516">MRISLPRRYDVSASGPDTKSQILKIGLEAESNLIGFLNGQGIKAKAIRTVVKALKRLLAQGNLNEHIMA</sequence>
<dbReference type="Proteomes" id="UP000198211">
    <property type="component" value="Unassembled WGS sequence"/>
</dbReference>
<reference evidence="2" key="1">
    <citation type="submission" date="2017-03" db="EMBL/GenBank/DDBJ databases">
        <title>Phytopthora megakarya and P. palmivora, two closely related causual agents of cacao black pod achieved similar genome size and gene model numbers by different mechanisms.</title>
        <authorList>
            <person name="Ali S."/>
            <person name="Shao J."/>
            <person name="Larry D.J."/>
            <person name="Kronmiller B."/>
            <person name="Shen D."/>
            <person name="Strem M.D."/>
            <person name="Melnick R.L."/>
            <person name="Guiltinan M.J."/>
            <person name="Tyler B.M."/>
            <person name="Meinhardt L.W."/>
            <person name="Bailey B.A."/>
        </authorList>
    </citation>
    <scope>NUCLEOTIDE SEQUENCE [LARGE SCALE GENOMIC DNA]</scope>
    <source>
        <strain evidence="2">zdho120</strain>
    </source>
</reference>